<dbReference type="InterPro" id="IPR036846">
    <property type="entry name" value="GM2-AP_sf"/>
</dbReference>
<evidence type="ECO:0000256" key="1">
    <source>
        <dbReference type="ARBA" id="ARBA00002053"/>
    </source>
</evidence>
<reference evidence="10" key="1">
    <citation type="submission" date="2020-05" db="EMBL/GenBank/DDBJ databases">
        <title>Phylogenomic resolution of chytrid fungi.</title>
        <authorList>
            <person name="Stajich J.E."/>
            <person name="Amses K."/>
            <person name="Simmons R."/>
            <person name="Seto K."/>
            <person name="Myers J."/>
            <person name="Bonds A."/>
            <person name="Quandt C.A."/>
            <person name="Barry K."/>
            <person name="Liu P."/>
            <person name="Grigoriev I."/>
            <person name="Longcore J.E."/>
            <person name="James T.Y."/>
        </authorList>
    </citation>
    <scope>NUCLEOTIDE SEQUENCE</scope>
    <source>
        <strain evidence="10">JEL0379</strain>
    </source>
</reference>
<dbReference type="Pfam" id="PF02221">
    <property type="entry name" value="E1_DerP2_DerF2"/>
    <property type="match status" value="1"/>
</dbReference>
<evidence type="ECO:0000256" key="7">
    <source>
        <dbReference type="ARBA" id="ARBA00023055"/>
    </source>
</evidence>
<evidence type="ECO:0000256" key="3">
    <source>
        <dbReference type="ARBA" id="ARBA00011245"/>
    </source>
</evidence>
<sequence length="153" mass="15477">MKATSIFLAIFAAGSALGAPASSIASRDVQIANCGSSSDAFHLTSLDFSPNPPVSGQPITVHLVGSLDKAIAVGASADVTVSLGFFPVINKHIDICDTLAKANISCPVAVGPVDIIETMTLPAGIPSGTYTIKLDATNADSSALGCFTDDLKI</sequence>
<keyword evidence="6 8" id="KW-0732">Signal</keyword>
<dbReference type="Gene3D" id="2.70.220.10">
    <property type="entry name" value="Ganglioside GM2 activator"/>
    <property type="match status" value="1"/>
</dbReference>
<accession>A0AAD5TEI7</accession>
<organism evidence="10 11">
    <name type="scientific">Geranomyces variabilis</name>
    <dbReference type="NCBI Taxonomy" id="109894"/>
    <lineage>
        <taxon>Eukaryota</taxon>
        <taxon>Fungi</taxon>
        <taxon>Fungi incertae sedis</taxon>
        <taxon>Chytridiomycota</taxon>
        <taxon>Chytridiomycota incertae sedis</taxon>
        <taxon>Chytridiomycetes</taxon>
        <taxon>Spizellomycetales</taxon>
        <taxon>Powellomycetaceae</taxon>
        <taxon>Geranomyces</taxon>
    </lineage>
</organism>
<evidence type="ECO:0000256" key="6">
    <source>
        <dbReference type="ARBA" id="ARBA00022729"/>
    </source>
</evidence>
<dbReference type="GO" id="GO:0032934">
    <property type="term" value="F:sterol binding"/>
    <property type="evidence" value="ECO:0007669"/>
    <property type="project" value="InterPro"/>
</dbReference>
<feature type="domain" description="MD-2-related lipid-recognition" evidence="9">
    <location>
        <begin position="31"/>
        <end position="151"/>
    </location>
</feature>
<evidence type="ECO:0000256" key="4">
    <source>
        <dbReference type="ARBA" id="ARBA00016056"/>
    </source>
</evidence>
<dbReference type="PANTHER" id="PTHR11306">
    <property type="entry name" value="NIEMANN PICK TYPE C2 PROTEIN NPC2-RELATED"/>
    <property type="match status" value="1"/>
</dbReference>
<dbReference type="PANTHER" id="PTHR11306:SF0">
    <property type="entry name" value="PHOSPHATIDYLGLYCEROL_PHOSPHATIDYLINOSITOL TRANSFER PROTEIN"/>
    <property type="match status" value="1"/>
</dbReference>
<comment type="caution">
    <text evidence="10">The sequence shown here is derived from an EMBL/GenBank/DDBJ whole genome shotgun (WGS) entry which is preliminary data.</text>
</comment>
<dbReference type="SUPFAM" id="SSF81296">
    <property type="entry name" value="E set domains"/>
    <property type="match status" value="1"/>
</dbReference>
<evidence type="ECO:0000256" key="8">
    <source>
        <dbReference type="SAM" id="SignalP"/>
    </source>
</evidence>
<comment type="function">
    <text evidence="1">Catalyzes the intermembrane transfer of phosphatidylglycerol and phosphatidylinositol.</text>
</comment>
<evidence type="ECO:0000259" key="9">
    <source>
        <dbReference type="SMART" id="SM00737"/>
    </source>
</evidence>
<dbReference type="SMART" id="SM00737">
    <property type="entry name" value="ML"/>
    <property type="match status" value="1"/>
</dbReference>
<evidence type="ECO:0000313" key="11">
    <source>
        <dbReference type="Proteomes" id="UP001212152"/>
    </source>
</evidence>
<gene>
    <name evidence="10" type="primary">NPC2_3</name>
    <name evidence="10" type="ORF">HDU87_007114</name>
</gene>
<dbReference type="Proteomes" id="UP001212152">
    <property type="component" value="Unassembled WGS sequence"/>
</dbReference>
<feature type="signal peptide" evidence="8">
    <location>
        <begin position="1"/>
        <end position="18"/>
    </location>
</feature>
<dbReference type="InterPro" id="IPR003172">
    <property type="entry name" value="ML_dom"/>
</dbReference>
<comment type="similarity">
    <text evidence="2">Belongs to the NPC2 family.</text>
</comment>
<keyword evidence="7" id="KW-0445">Lipid transport</keyword>
<comment type="subunit">
    <text evidence="3">Monomer.</text>
</comment>
<keyword evidence="11" id="KW-1185">Reference proteome</keyword>
<dbReference type="InterPro" id="IPR039670">
    <property type="entry name" value="NPC2-like"/>
</dbReference>
<evidence type="ECO:0000313" key="10">
    <source>
        <dbReference type="EMBL" id="KAJ3174522.1"/>
    </source>
</evidence>
<dbReference type="GO" id="GO:0015918">
    <property type="term" value="P:sterol transport"/>
    <property type="evidence" value="ECO:0007669"/>
    <property type="project" value="InterPro"/>
</dbReference>
<feature type="chain" id="PRO_5042102364" description="Phosphatidylglycerol/phosphatidylinositol transfer protein" evidence="8">
    <location>
        <begin position="19"/>
        <end position="153"/>
    </location>
</feature>
<protein>
    <recommendedName>
        <fullName evidence="4">Phosphatidylglycerol/phosphatidylinositol transfer protein</fullName>
    </recommendedName>
</protein>
<keyword evidence="5" id="KW-0813">Transport</keyword>
<dbReference type="EMBL" id="JADGJQ010000064">
    <property type="protein sequence ID" value="KAJ3174522.1"/>
    <property type="molecule type" value="Genomic_DNA"/>
</dbReference>
<name>A0AAD5TEI7_9FUNG</name>
<evidence type="ECO:0000256" key="2">
    <source>
        <dbReference type="ARBA" id="ARBA00006370"/>
    </source>
</evidence>
<dbReference type="InterPro" id="IPR014756">
    <property type="entry name" value="Ig_E-set"/>
</dbReference>
<evidence type="ECO:0000256" key="5">
    <source>
        <dbReference type="ARBA" id="ARBA00022448"/>
    </source>
</evidence>
<proteinExistence type="inferred from homology"/>
<dbReference type="AlphaFoldDB" id="A0AAD5TEI7"/>